<feature type="transmembrane region" description="Helical" evidence="3">
    <location>
        <begin position="129"/>
        <end position="145"/>
    </location>
</feature>
<dbReference type="OrthoDB" id="10362527at2759"/>
<evidence type="ECO:0000256" key="2">
    <source>
        <dbReference type="ARBA" id="ARBA00023157"/>
    </source>
</evidence>
<dbReference type="SUPFAM" id="SSF57302">
    <property type="entry name" value="Snake toxin-like"/>
    <property type="match status" value="1"/>
</dbReference>
<dbReference type="Gene3D" id="2.10.60.10">
    <property type="entry name" value="CD59"/>
    <property type="match status" value="1"/>
</dbReference>
<feature type="signal peptide" evidence="4">
    <location>
        <begin position="1"/>
        <end position="26"/>
    </location>
</feature>
<organism evidence="5 6">
    <name type="scientific">Branchiostoma belcheri</name>
    <name type="common">Amphioxus</name>
    <dbReference type="NCBI Taxonomy" id="7741"/>
    <lineage>
        <taxon>Eukaryota</taxon>
        <taxon>Metazoa</taxon>
        <taxon>Chordata</taxon>
        <taxon>Cephalochordata</taxon>
        <taxon>Leptocardii</taxon>
        <taxon>Amphioxiformes</taxon>
        <taxon>Branchiostomatidae</taxon>
        <taxon>Branchiostoma</taxon>
    </lineage>
</organism>
<gene>
    <name evidence="6" type="primary">LOC109481888</name>
</gene>
<dbReference type="AlphaFoldDB" id="A0A6P5A9P9"/>
<evidence type="ECO:0000256" key="3">
    <source>
        <dbReference type="SAM" id="Phobius"/>
    </source>
</evidence>
<accession>A0A6P5A9P9</accession>
<evidence type="ECO:0000313" key="5">
    <source>
        <dbReference type="Proteomes" id="UP000515135"/>
    </source>
</evidence>
<keyword evidence="1 4" id="KW-0732">Signal</keyword>
<evidence type="ECO:0000313" key="6">
    <source>
        <dbReference type="RefSeq" id="XP_019640077.1"/>
    </source>
</evidence>
<keyword evidence="3" id="KW-0472">Membrane</keyword>
<dbReference type="PANTHER" id="PTHR10036">
    <property type="entry name" value="CD59 GLYCOPROTEIN"/>
    <property type="match status" value="1"/>
</dbReference>
<protein>
    <submittedName>
        <fullName evidence="6">Lymphocyte antigen 6B-like</fullName>
    </submittedName>
</protein>
<dbReference type="KEGG" id="bbel:109481888"/>
<dbReference type="InterPro" id="IPR045860">
    <property type="entry name" value="Snake_toxin-like_sf"/>
</dbReference>
<dbReference type="RefSeq" id="XP_019640077.1">
    <property type="nucleotide sequence ID" value="XM_019784518.1"/>
</dbReference>
<reference evidence="6" key="1">
    <citation type="submission" date="2025-08" db="UniProtKB">
        <authorList>
            <consortium name="RefSeq"/>
        </authorList>
    </citation>
    <scope>IDENTIFICATION</scope>
    <source>
        <tissue evidence="6">Gonad</tissue>
    </source>
</reference>
<sequence>MAGVARLKLVFMALVLLLVTVSPQDGLRCYSCSVTAGHPCRHDPAGLGPSSVTQCDASSDSCVTEYSYSTTNKSVTEFGRHCGHSLSCIGCLPLPNTDKAVCTTCCKTDLCNTDTGVTSGTTRTARRHFLLWAASSLLSTILMIVNHD</sequence>
<evidence type="ECO:0000256" key="4">
    <source>
        <dbReference type="SAM" id="SignalP"/>
    </source>
</evidence>
<dbReference type="GeneID" id="109481888"/>
<evidence type="ECO:0000256" key="1">
    <source>
        <dbReference type="ARBA" id="ARBA00022729"/>
    </source>
</evidence>
<keyword evidence="3" id="KW-1133">Transmembrane helix</keyword>
<proteinExistence type="predicted"/>
<keyword evidence="2" id="KW-1015">Disulfide bond</keyword>
<name>A0A6P5A9P9_BRABE</name>
<dbReference type="PANTHER" id="PTHR10036:SF3">
    <property type="entry name" value="PROTEIN SLEEPLESS-RELATED"/>
    <property type="match status" value="1"/>
</dbReference>
<dbReference type="Proteomes" id="UP000515135">
    <property type="component" value="Unplaced"/>
</dbReference>
<keyword evidence="3" id="KW-0812">Transmembrane</keyword>
<dbReference type="CDD" id="cd00117">
    <property type="entry name" value="TFP"/>
    <property type="match status" value="1"/>
</dbReference>
<feature type="chain" id="PRO_5027610110" evidence="4">
    <location>
        <begin position="27"/>
        <end position="148"/>
    </location>
</feature>
<keyword evidence="5" id="KW-1185">Reference proteome</keyword>